<dbReference type="InterPro" id="IPR005467">
    <property type="entry name" value="His_kinase_dom"/>
</dbReference>
<feature type="modified residue" description="4-aspartylphosphate" evidence="2">
    <location>
        <position position="74"/>
    </location>
</feature>
<dbReference type="OrthoDB" id="8300414at2759"/>
<gene>
    <name evidence="5" type="primary">cckA</name>
    <name evidence="5" type="ORF">SPIL2461_LOCUS8219</name>
</gene>
<dbReference type="PROSITE" id="PS50109">
    <property type="entry name" value="HIS_KIN"/>
    <property type="match status" value="1"/>
</dbReference>
<organism evidence="5 6">
    <name type="scientific">Symbiodinium pilosum</name>
    <name type="common">Dinoflagellate</name>
    <dbReference type="NCBI Taxonomy" id="2952"/>
    <lineage>
        <taxon>Eukaryota</taxon>
        <taxon>Sar</taxon>
        <taxon>Alveolata</taxon>
        <taxon>Dinophyceae</taxon>
        <taxon>Suessiales</taxon>
        <taxon>Symbiodiniaceae</taxon>
        <taxon>Symbiodinium</taxon>
    </lineage>
</organism>
<dbReference type="PANTHER" id="PTHR43065:SF42">
    <property type="entry name" value="TWO-COMPONENT SENSOR PPRA"/>
    <property type="match status" value="1"/>
</dbReference>
<evidence type="ECO:0000313" key="5">
    <source>
        <dbReference type="EMBL" id="CAE7346977.1"/>
    </source>
</evidence>
<dbReference type="SUPFAM" id="SSF55785">
    <property type="entry name" value="PYP-like sensor domain (PAS domain)"/>
    <property type="match status" value="2"/>
</dbReference>
<dbReference type="Pfam" id="PF02518">
    <property type="entry name" value="HATPase_c"/>
    <property type="match status" value="1"/>
</dbReference>
<reference evidence="5" key="1">
    <citation type="submission" date="2021-02" db="EMBL/GenBank/DDBJ databases">
        <authorList>
            <person name="Dougan E. K."/>
            <person name="Rhodes N."/>
            <person name="Thang M."/>
            <person name="Chan C."/>
        </authorList>
    </citation>
    <scope>NUCLEOTIDE SEQUENCE</scope>
</reference>
<feature type="domain" description="Response regulatory" evidence="4">
    <location>
        <begin position="20"/>
        <end position="139"/>
    </location>
</feature>
<keyword evidence="1 2" id="KW-0597">Phosphoprotein</keyword>
<comment type="caution">
    <text evidence="5">The sequence shown here is derived from an EMBL/GenBank/DDBJ whole genome shotgun (WGS) entry which is preliminary data.</text>
</comment>
<evidence type="ECO:0000256" key="2">
    <source>
        <dbReference type="PROSITE-ProRule" id="PRU00169"/>
    </source>
</evidence>
<dbReference type="CDD" id="cd00156">
    <property type="entry name" value="REC"/>
    <property type="match status" value="2"/>
</dbReference>
<dbReference type="Pfam" id="PF08448">
    <property type="entry name" value="PAS_4"/>
    <property type="match status" value="1"/>
</dbReference>
<dbReference type="SUPFAM" id="SSF47384">
    <property type="entry name" value="Homodimeric domain of signal transducing histidine kinase"/>
    <property type="match status" value="1"/>
</dbReference>
<evidence type="ECO:0000256" key="1">
    <source>
        <dbReference type="ARBA" id="ARBA00022553"/>
    </source>
</evidence>
<feature type="domain" description="Histidine kinase" evidence="3">
    <location>
        <begin position="432"/>
        <end position="656"/>
    </location>
</feature>
<dbReference type="Pfam" id="PF00072">
    <property type="entry name" value="Response_reg"/>
    <property type="match status" value="2"/>
</dbReference>
<dbReference type="SUPFAM" id="SSF55874">
    <property type="entry name" value="ATPase domain of HSP90 chaperone/DNA topoisomerase II/histidine kinase"/>
    <property type="match status" value="1"/>
</dbReference>
<dbReference type="Gene3D" id="1.10.287.130">
    <property type="match status" value="1"/>
</dbReference>
<evidence type="ECO:0000313" key="6">
    <source>
        <dbReference type="Proteomes" id="UP000649617"/>
    </source>
</evidence>
<dbReference type="SMART" id="SM00448">
    <property type="entry name" value="REC"/>
    <property type="match status" value="2"/>
</dbReference>
<evidence type="ECO:0000259" key="4">
    <source>
        <dbReference type="PROSITE" id="PS50110"/>
    </source>
</evidence>
<accession>A0A812PE91</accession>
<dbReference type="Pfam" id="PF00512">
    <property type="entry name" value="HisKA"/>
    <property type="match status" value="1"/>
</dbReference>
<dbReference type="InterPro" id="IPR003661">
    <property type="entry name" value="HisK_dim/P_dom"/>
</dbReference>
<dbReference type="InterPro" id="IPR004358">
    <property type="entry name" value="Sig_transdc_His_kin-like_C"/>
</dbReference>
<dbReference type="SMART" id="SM00388">
    <property type="entry name" value="HisKA"/>
    <property type="match status" value="1"/>
</dbReference>
<dbReference type="Gene3D" id="3.40.50.2300">
    <property type="match status" value="2"/>
</dbReference>
<dbReference type="GO" id="GO:0000155">
    <property type="term" value="F:phosphorelay sensor kinase activity"/>
    <property type="evidence" value="ECO:0007669"/>
    <property type="project" value="InterPro"/>
</dbReference>
<dbReference type="InterPro" id="IPR000014">
    <property type="entry name" value="PAS"/>
</dbReference>
<name>A0A812PE91_SYMPI</name>
<dbReference type="InterPro" id="IPR035965">
    <property type="entry name" value="PAS-like_dom_sf"/>
</dbReference>
<keyword evidence="6" id="KW-1185">Reference proteome</keyword>
<dbReference type="Gene3D" id="3.30.450.20">
    <property type="entry name" value="PAS domain"/>
    <property type="match status" value="2"/>
</dbReference>
<dbReference type="PANTHER" id="PTHR43065">
    <property type="entry name" value="SENSOR HISTIDINE KINASE"/>
    <property type="match status" value="1"/>
</dbReference>
<dbReference type="NCBIfam" id="TIGR00229">
    <property type="entry name" value="sensory_box"/>
    <property type="match status" value="1"/>
</dbReference>
<dbReference type="AlphaFoldDB" id="A0A812PE91"/>
<proteinExistence type="predicted"/>
<dbReference type="EMBL" id="CAJNIZ010013336">
    <property type="protein sequence ID" value="CAE7346977.1"/>
    <property type="molecule type" value="Genomic_DNA"/>
</dbReference>
<dbReference type="CDD" id="cd00082">
    <property type="entry name" value="HisKA"/>
    <property type="match status" value="1"/>
</dbReference>
<dbReference type="PROSITE" id="PS50110">
    <property type="entry name" value="RESPONSE_REGULATORY"/>
    <property type="match status" value="2"/>
</dbReference>
<dbReference type="Gene3D" id="3.30.565.10">
    <property type="entry name" value="Histidine kinase-like ATPase, C-terminal domain"/>
    <property type="match status" value="1"/>
</dbReference>
<evidence type="ECO:0000259" key="3">
    <source>
        <dbReference type="PROSITE" id="PS50109"/>
    </source>
</evidence>
<dbReference type="Proteomes" id="UP000649617">
    <property type="component" value="Unassembled WGS sequence"/>
</dbReference>
<feature type="domain" description="Response regulatory" evidence="4">
    <location>
        <begin position="675"/>
        <end position="791"/>
    </location>
</feature>
<dbReference type="InterPro" id="IPR003594">
    <property type="entry name" value="HATPase_dom"/>
</dbReference>
<dbReference type="InterPro" id="IPR001789">
    <property type="entry name" value="Sig_transdc_resp-reg_receiver"/>
</dbReference>
<dbReference type="InterPro" id="IPR036097">
    <property type="entry name" value="HisK_dim/P_sf"/>
</dbReference>
<feature type="modified residue" description="4-aspartylphosphate" evidence="2">
    <location>
        <position position="726"/>
    </location>
</feature>
<dbReference type="InterPro" id="IPR013656">
    <property type="entry name" value="PAS_4"/>
</dbReference>
<sequence>MGYFSLYLVGQAFDVGFTLHILIVDDDVIHGRSVRDVLAAHNYPADVATTGHDGLARLRKAHTDGNPYQVLILDLHIPDLMGVDVLSAIKTHGLAVKTVVLSGESELSTIAPILKLGAYDYLRKPFQVPELITSVANALSAFQLEQENKSMQAEAASNARLYQFLLNASPDLIYMLDEHGQFRYLNHQLDGVFDADYNSLTQTDWQHLFVGRQNLVDQLQHQFNERRTGIRATVGEEFTYTSSVGNQHTLELSAIGLYEGRSSDALGKFIGTYGVIRDVTETRRTRQALHQSQRKFHSLFVDSPDAVFIARIEDGLIIERNPNFDNICAVMGVSDDRHDSFLWTPEHQRSDFISGLARNPEHFDWTFARDVQGEPRFFEIRARQLELEGELCMIATVRDRTHERRAEQDRLTLQEQMQQAGRMEAIGQVAGGIAHDFNNILASIIGYAELIMNARARLSEDQVDQYLGEVVTAGHRARDLISQMLTFTRAQRGEAHPVDIRETISDVSRMLRAAIPASITIDTVFADPLPAVIVDPVQIQQVVINLLINARDAINGNGRITINVFEETQPAVCHTCGEPITPGNVVIRVSDDGHGISKELLAKVFEMYFTTREPGQGTGFGLWMINNLVHEHHGHITLDSTAGQGTSFGIYLPTAEVDATDNQLLQVPAPQMSGRIVVVDDEVSVANFIGEVLRDKGYPTLVFTESPQALDYLERNIDDVALLLTDGSMPLITGVELIQKLRTFNTQLPVIYITAYTQSTDSKALTKLGVNRYLQKPFSIDDMLAAVADLTKTEETAES</sequence>
<dbReference type="SUPFAM" id="SSF52172">
    <property type="entry name" value="CheY-like"/>
    <property type="match status" value="2"/>
</dbReference>
<protein>
    <submittedName>
        <fullName evidence="5">CckA protein</fullName>
    </submittedName>
</protein>
<dbReference type="SMART" id="SM00387">
    <property type="entry name" value="HATPase_c"/>
    <property type="match status" value="1"/>
</dbReference>
<dbReference type="InterPro" id="IPR036890">
    <property type="entry name" value="HATPase_C_sf"/>
</dbReference>
<dbReference type="PRINTS" id="PR00344">
    <property type="entry name" value="BCTRLSENSOR"/>
</dbReference>
<dbReference type="InterPro" id="IPR011006">
    <property type="entry name" value="CheY-like_superfamily"/>
</dbReference>